<name>A0AAV5IAU7_9ROSI</name>
<accession>A0AAV5IAU7</accession>
<evidence type="ECO:0000313" key="2">
    <source>
        <dbReference type="Proteomes" id="UP001054252"/>
    </source>
</evidence>
<comment type="caution">
    <text evidence="1">The sequence shown here is derived from an EMBL/GenBank/DDBJ whole genome shotgun (WGS) entry which is preliminary data.</text>
</comment>
<dbReference type="AlphaFoldDB" id="A0AAV5IAU7"/>
<proteinExistence type="predicted"/>
<dbReference type="Proteomes" id="UP001054252">
    <property type="component" value="Unassembled WGS sequence"/>
</dbReference>
<reference evidence="1 2" key="1">
    <citation type="journal article" date="2021" name="Commun. Biol.">
        <title>The genome of Shorea leprosula (Dipterocarpaceae) highlights the ecological relevance of drought in aseasonal tropical rainforests.</title>
        <authorList>
            <person name="Ng K.K.S."/>
            <person name="Kobayashi M.J."/>
            <person name="Fawcett J.A."/>
            <person name="Hatakeyama M."/>
            <person name="Paape T."/>
            <person name="Ng C.H."/>
            <person name="Ang C.C."/>
            <person name="Tnah L.H."/>
            <person name="Lee C.T."/>
            <person name="Nishiyama T."/>
            <person name="Sese J."/>
            <person name="O'Brien M.J."/>
            <person name="Copetti D."/>
            <person name="Mohd Noor M.I."/>
            <person name="Ong R.C."/>
            <person name="Putra M."/>
            <person name="Sireger I.Z."/>
            <person name="Indrioko S."/>
            <person name="Kosugi Y."/>
            <person name="Izuno A."/>
            <person name="Isagi Y."/>
            <person name="Lee S.L."/>
            <person name="Shimizu K.K."/>
        </authorList>
    </citation>
    <scope>NUCLEOTIDE SEQUENCE [LARGE SCALE GENOMIC DNA]</scope>
    <source>
        <strain evidence="1">214</strain>
    </source>
</reference>
<gene>
    <name evidence="1" type="ORF">SLEP1_g8225</name>
</gene>
<protein>
    <submittedName>
        <fullName evidence="1">Uncharacterized protein</fullName>
    </submittedName>
</protein>
<keyword evidence="2" id="KW-1185">Reference proteome</keyword>
<sequence length="33" mass="3733">MPSPTVDEYRIVPCRLFIAPVEHAVSCTYTSYS</sequence>
<organism evidence="1 2">
    <name type="scientific">Rubroshorea leprosula</name>
    <dbReference type="NCBI Taxonomy" id="152421"/>
    <lineage>
        <taxon>Eukaryota</taxon>
        <taxon>Viridiplantae</taxon>
        <taxon>Streptophyta</taxon>
        <taxon>Embryophyta</taxon>
        <taxon>Tracheophyta</taxon>
        <taxon>Spermatophyta</taxon>
        <taxon>Magnoliopsida</taxon>
        <taxon>eudicotyledons</taxon>
        <taxon>Gunneridae</taxon>
        <taxon>Pentapetalae</taxon>
        <taxon>rosids</taxon>
        <taxon>malvids</taxon>
        <taxon>Malvales</taxon>
        <taxon>Dipterocarpaceae</taxon>
        <taxon>Rubroshorea</taxon>
    </lineage>
</organism>
<dbReference type="EMBL" id="BPVZ01000008">
    <property type="protein sequence ID" value="GKU94784.1"/>
    <property type="molecule type" value="Genomic_DNA"/>
</dbReference>
<evidence type="ECO:0000313" key="1">
    <source>
        <dbReference type="EMBL" id="GKU94784.1"/>
    </source>
</evidence>